<proteinExistence type="predicted"/>
<protein>
    <submittedName>
        <fullName evidence="1">Uncharacterized protein</fullName>
    </submittedName>
</protein>
<sequence length="107" mass="11123">MQVVTAAMDSGAPAKVAAWLGAHHLWQPSQTGQAITPWVMDDATLERVFPKAAQEEELDLPTTLAIDGKGHVLASSGGALNWNGPGCAVDLALPSAANPHHHAKAMP</sequence>
<gene>
    <name evidence="1" type="ORF">E3E12_00450</name>
</gene>
<accession>A0A4Y6U6Y8</accession>
<dbReference type="Proteomes" id="UP000318709">
    <property type="component" value="Chromosome"/>
</dbReference>
<name>A0A4Y6U6Y8_9PROT</name>
<evidence type="ECO:0000313" key="2">
    <source>
        <dbReference type="Proteomes" id="UP000318709"/>
    </source>
</evidence>
<dbReference type="KEGG" id="swf:E3E12_00450"/>
<reference evidence="1 2" key="1">
    <citation type="submission" date="2019-03" db="EMBL/GenBank/DDBJ databases">
        <title>The complete genome sequence of Swingsia_sp. F3b2 LMG30590(T).</title>
        <authorList>
            <person name="Chua K.-O."/>
            <person name="Chan K.-G."/>
            <person name="See-Too W.-S."/>
        </authorList>
    </citation>
    <scope>NUCLEOTIDE SEQUENCE [LARGE SCALE GENOMIC DNA]</scope>
    <source>
        <strain evidence="1 2">F3b2</strain>
    </source>
</reference>
<dbReference type="OrthoDB" id="9799347at2"/>
<dbReference type="RefSeq" id="WP_141442567.1">
    <property type="nucleotide sequence ID" value="NZ_CP038231.1"/>
</dbReference>
<dbReference type="AlphaFoldDB" id="A0A4Y6U6Y8"/>
<keyword evidence="2" id="KW-1185">Reference proteome</keyword>
<evidence type="ECO:0000313" key="1">
    <source>
        <dbReference type="EMBL" id="QDH12924.1"/>
    </source>
</evidence>
<organism evidence="1 2">
    <name type="scientific">Formicincola oecophyllae</name>
    <dbReference type="NCBI Taxonomy" id="2558361"/>
    <lineage>
        <taxon>Bacteria</taxon>
        <taxon>Pseudomonadati</taxon>
        <taxon>Pseudomonadota</taxon>
        <taxon>Alphaproteobacteria</taxon>
        <taxon>Acetobacterales</taxon>
        <taxon>Acetobacteraceae</taxon>
        <taxon>Formicincola</taxon>
    </lineage>
</organism>
<dbReference type="EMBL" id="CP038231">
    <property type="protein sequence ID" value="QDH12924.1"/>
    <property type="molecule type" value="Genomic_DNA"/>
</dbReference>